<dbReference type="Proteomes" id="UP000789901">
    <property type="component" value="Unassembled WGS sequence"/>
</dbReference>
<dbReference type="Pfam" id="PF01419">
    <property type="entry name" value="Jacalin"/>
    <property type="match status" value="1"/>
</dbReference>
<comment type="caution">
    <text evidence="2">The sequence shown here is derived from an EMBL/GenBank/DDBJ whole genome shotgun (WGS) entry which is preliminary data.</text>
</comment>
<feature type="domain" description="Jacalin-type lectin" evidence="1">
    <location>
        <begin position="68"/>
        <end position="185"/>
    </location>
</feature>
<name>A0ABN7USV7_GIGMA</name>
<accession>A0ABN7USV7</accession>
<gene>
    <name evidence="2" type="ORF">GMARGA_LOCUS10289</name>
</gene>
<evidence type="ECO:0000259" key="1">
    <source>
        <dbReference type="Pfam" id="PF01419"/>
    </source>
</evidence>
<reference evidence="2 3" key="1">
    <citation type="submission" date="2021-06" db="EMBL/GenBank/DDBJ databases">
        <authorList>
            <person name="Kallberg Y."/>
            <person name="Tangrot J."/>
            <person name="Rosling A."/>
        </authorList>
    </citation>
    <scope>NUCLEOTIDE SEQUENCE [LARGE SCALE GENOMIC DNA]</scope>
    <source>
        <strain evidence="2 3">120-4 pot B 10/14</strain>
    </source>
</reference>
<dbReference type="EMBL" id="CAJVQB010005717">
    <property type="protein sequence ID" value="CAG8668561.1"/>
    <property type="molecule type" value="Genomic_DNA"/>
</dbReference>
<dbReference type="Gene3D" id="2.100.10.30">
    <property type="entry name" value="Jacalin-like lectin domain"/>
    <property type="match status" value="1"/>
</dbReference>
<dbReference type="InterPro" id="IPR001229">
    <property type="entry name" value="Jacalin-like_lectin_dom"/>
</dbReference>
<evidence type="ECO:0000313" key="2">
    <source>
        <dbReference type="EMBL" id="CAG8668561.1"/>
    </source>
</evidence>
<dbReference type="InterPro" id="IPR036404">
    <property type="entry name" value="Jacalin-like_lectin_dom_sf"/>
</dbReference>
<proteinExistence type="predicted"/>
<sequence>MTSLQFIYNVETNNGERIVTGALRGIRTGILQTYDLNSNETMKWGSWSDDFQIIIHQIIDGESIKNIDVKSIKVQTDSTKGYLIGLQFIYNVETNDGKKIVTGASRGIITGTLQTYDLNSNEKMKAITGSYGNNSREIVIKYLEFQSSERTKGYGKNDTADTLFTLPAGIPFGNSGTAVDSLGAYVVVEVPPILSSNITSNSSCFGLDLKID</sequence>
<protein>
    <submittedName>
        <fullName evidence="2">41374_t:CDS:1</fullName>
    </submittedName>
</protein>
<evidence type="ECO:0000313" key="3">
    <source>
        <dbReference type="Proteomes" id="UP000789901"/>
    </source>
</evidence>
<dbReference type="SUPFAM" id="SSF51101">
    <property type="entry name" value="Mannose-binding lectins"/>
    <property type="match status" value="1"/>
</dbReference>
<organism evidence="2 3">
    <name type="scientific">Gigaspora margarita</name>
    <dbReference type="NCBI Taxonomy" id="4874"/>
    <lineage>
        <taxon>Eukaryota</taxon>
        <taxon>Fungi</taxon>
        <taxon>Fungi incertae sedis</taxon>
        <taxon>Mucoromycota</taxon>
        <taxon>Glomeromycotina</taxon>
        <taxon>Glomeromycetes</taxon>
        <taxon>Diversisporales</taxon>
        <taxon>Gigasporaceae</taxon>
        <taxon>Gigaspora</taxon>
    </lineage>
</organism>
<keyword evidence="3" id="KW-1185">Reference proteome</keyword>